<evidence type="ECO:0000313" key="1">
    <source>
        <dbReference type="EMBL" id="KAJ8392001.1"/>
    </source>
</evidence>
<reference evidence="1" key="1">
    <citation type="journal article" date="2023" name="Science">
        <title>Genome structures resolve the early diversification of teleost fishes.</title>
        <authorList>
            <person name="Parey E."/>
            <person name="Louis A."/>
            <person name="Montfort J."/>
            <person name="Bouchez O."/>
            <person name="Roques C."/>
            <person name="Iampietro C."/>
            <person name="Lluch J."/>
            <person name="Castinel A."/>
            <person name="Donnadieu C."/>
            <person name="Desvignes T."/>
            <person name="Floi Bucao C."/>
            <person name="Jouanno E."/>
            <person name="Wen M."/>
            <person name="Mejri S."/>
            <person name="Dirks R."/>
            <person name="Jansen H."/>
            <person name="Henkel C."/>
            <person name="Chen W.J."/>
            <person name="Zahm M."/>
            <person name="Cabau C."/>
            <person name="Klopp C."/>
            <person name="Thompson A.W."/>
            <person name="Robinson-Rechavi M."/>
            <person name="Braasch I."/>
            <person name="Lecointre G."/>
            <person name="Bobe J."/>
            <person name="Postlethwait J.H."/>
            <person name="Berthelot C."/>
            <person name="Roest Crollius H."/>
            <person name="Guiguen Y."/>
        </authorList>
    </citation>
    <scope>NUCLEOTIDE SEQUENCE</scope>
    <source>
        <strain evidence="1">NC1722</strain>
    </source>
</reference>
<sequence>MSSIEENWEVSASLSGDITALIVKVQLGLNAKYGGKSIDTSKENWTLATEEEETIKLTLKPKGKIFVWQFKLGFGREPVLFCRDLKFDHSAEPPTQLPFPPMKPENSK</sequence>
<evidence type="ECO:0000313" key="2">
    <source>
        <dbReference type="Proteomes" id="UP001221898"/>
    </source>
</evidence>
<proteinExistence type="predicted"/>
<organism evidence="1 2">
    <name type="scientific">Aldrovandia affinis</name>
    <dbReference type="NCBI Taxonomy" id="143900"/>
    <lineage>
        <taxon>Eukaryota</taxon>
        <taxon>Metazoa</taxon>
        <taxon>Chordata</taxon>
        <taxon>Craniata</taxon>
        <taxon>Vertebrata</taxon>
        <taxon>Euteleostomi</taxon>
        <taxon>Actinopterygii</taxon>
        <taxon>Neopterygii</taxon>
        <taxon>Teleostei</taxon>
        <taxon>Notacanthiformes</taxon>
        <taxon>Halosauridae</taxon>
        <taxon>Aldrovandia</taxon>
    </lineage>
</organism>
<name>A0AAD7RZS0_9TELE</name>
<accession>A0AAD7RZS0</accession>
<dbReference type="AlphaFoldDB" id="A0AAD7RZS0"/>
<dbReference type="Proteomes" id="UP001221898">
    <property type="component" value="Unassembled WGS sequence"/>
</dbReference>
<keyword evidence="2" id="KW-1185">Reference proteome</keyword>
<protein>
    <submittedName>
        <fullName evidence="1">Uncharacterized protein</fullName>
    </submittedName>
</protein>
<comment type="caution">
    <text evidence="1">The sequence shown here is derived from an EMBL/GenBank/DDBJ whole genome shotgun (WGS) entry which is preliminary data.</text>
</comment>
<gene>
    <name evidence="1" type="ORF">AAFF_G00083110</name>
</gene>
<dbReference type="EMBL" id="JAINUG010000150">
    <property type="protein sequence ID" value="KAJ8392001.1"/>
    <property type="molecule type" value="Genomic_DNA"/>
</dbReference>